<dbReference type="STRING" id="436907.A7TGM2"/>
<dbReference type="GeneID" id="5546929"/>
<feature type="coiled-coil region" evidence="1">
    <location>
        <begin position="402"/>
        <end position="429"/>
    </location>
</feature>
<proteinExistence type="predicted"/>
<dbReference type="GO" id="GO:0060963">
    <property type="term" value="P:positive regulation of ribosomal protein gene transcription by RNA polymerase II"/>
    <property type="evidence" value="ECO:0007669"/>
    <property type="project" value="TreeGrafter"/>
</dbReference>
<keyword evidence="1" id="KW-0175">Coiled coil</keyword>
<feature type="compositionally biased region" description="Polar residues" evidence="2">
    <location>
        <begin position="542"/>
        <end position="560"/>
    </location>
</feature>
<feature type="region of interest" description="Disordered" evidence="2">
    <location>
        <begin position="12"/>
        <end position="67"/>
    </location>
</feature>
<dbReference type="AlphaFoldDB" id="A7TGM2"/>
<feature type="compositionally biased region" description="Low complexity" evidence="2">
    <location>
        <begin position="520"/>
        <end position="541"/>
    </location>
</feature>
<dbReference type="PANTHER" id="PTHR37784">
    <property type="entry name" value="PROTEIN MSN1"/>
    <property type="match status" value="1"/>
</dbReference>
<organism evidence="5">
    <name type="scientific">Vanderwaltozyma polyspora (strain ATCC 22028 / DSM 70294 / BCRC 21397 / CBS 2163 / NBRC 10782 / NRRL Y-8283 / UCD 57-17)</name>
    <name type="common">Kluyveromyces polysporus</name>
    <dbReference type="NCBI Taxonomy" id="436907"/>
    <lineage>
        <taxon>Eukaryota</taxon>
        <taxon>Fungi</taxon>
        <taxon>Dikarya</taxon>
        <taxon>Ascomycota</taxon>
        <taxon>Saccharomycotina</taxon>
        <taxon>Saccharomycetes</taxon>
        <taxon>Saccharomycetales</taxon>
        <taxon>Saccharomycetaceae</taxon>
        <taxon>Vanderwaltozyma</taxon>
    </lineage>
</organism>
<dbReference type="InterPro" id="IPR022210">
    <property type="entry name" value="TF_GCR1-like"/>
</dbReference>
<feature type="compositionally biased region" description="Low complexity" evidence="2">
    <location>
        <begin position="489"/>
        <end position="510"/>
    </location>
</feature>
<evidence type="ECO:0000313" key="4">
    <source>
        <dbReference type="EMBL" id="EDO18629.1"/>
    </source>
</evidence>
<dbReference type="PANTHER" id="PTHR37784:SF1">
    <property type="entry name" value="GLYCOLYTIC GENES TRANSCRIPTIONAL ACTIVATOR GCR1"/>
    <property type="match status" value="1"/>
</dbReference>
<evidence type="ECO:0000313" key="5">
    <source>
        <dbReference type="Proteomes" id="UP000000267"/>
    </source>
</evidence>
<feature type="region of interest" description="Disordered" evidence="2">
    <location>
        <begin position="487"/>
        <end position="562"/>
    </location>
</feature>
<accession>A7TGM2</accession>
<feature type="compositionally biased region" description="Polar residues" evidence="2">
    <location>
        <begin position="52"/>
        <end position="67"/>
    </location>
</feature>
<evidence type="ECO:0000256" key="2">
    <source>
        <dbReference type="SAM" id="MobiDB-lite"/>
    </source>
</evidence>
<gene>
    <name evidence="4" type="ORF">Kpol_1048p60</name>
</gene>
<dbReference type="InterPro" id="IPR052146">
    <property type="entry name" value="HOT1"/>
</dbReference>
<dbReference type="PhylomeDB" id="A7TGM2"/>
<evidence type="ECO:0000259" key="3">
    <source>
        <dbReference type="Pfam" id="PF12550"/>
    </source>
</evidence>
<keyword evidence="5" id="KW-1185">Reference proteome</keyword>
<reference evidence="4 5" key="1">
    <citation type="journal article" date="2007" name="Proc. Natl. Acad. Sci. U.S.A.">
        <title>Independent sorting-out of thousands of duplicated gene pairs in two yeast species descended from a whole-genome duplication.</title>
        <authorList>
            <person name="Scannell D.R."/>
            <person name="Frank A.C."/>
            <person name="Conant G.C."/>
            <person name="Byrne K.P."/>
            <person name="Woolfit M."/>
            <person name="Wolfe K.H."/>
        </authorList>
    </citation>
    <scope>NUCLEOTIDE SEQUENCE [LARGE SCALE GENOMIC DNA]</scope>
    <source>
        <strain evidence="5">ATCC 22028 / DSM 70294 / BCRC 21397 / CBS 2163 / NBRC 10782 / NRRL Y-8283 / UCD 57-17</strain>
    </source>
</reference>
<feature type="compositionally biased region" description="Low complexity" evidence="2">
    <location>
        <begin position="12"/>
        <end position="46"/>
    </location>
</feature>
<sequence length="949" mass="108261">MNFYNTNIDYNSINNNSNSNKHTYLNNSHGNNNNAKNNINESGNNKGFFHPLQNSEENQSRNNTSISQDQLKSNFTNKLQSLLYKQDQNFIPLNNTSISNLNTSNITTNFYSITQYILSKYFKVNDINDLNSLKLIDLIVDQTFPYSLTLRKLNDNNSNTPYKYFNTVSRVNDITKCPIFALSIYFIIRWSNPSIMNTVNGSNAMASLITVDNYNSIPLLESNLISLLDFSNNNLNVPLLSSESTNKVSMNLKLARAEAFSPSDQLIYLVFPWLPQLKSEVLFVDRTNYKLNSICELFEFIGRTVVQDLKYLISNPSVLPNIVNFISKLLPNLFMNEHFKASNIINWNDNIFSENNNNNELANGNNIIFDSGNTNINDVTSISGTGNNIIPKQLEEQFSILSKRLTTENVRLNQQISLLKSELNSVTNMCNQILQNQKQLLTTPNNNQYSNPANNNSNNSDGIIILNKNMLNSNTLGNLVQYIEGMQRPQSQPQQQPQSQPQQQQQQQSQILPENNPQFNQQSMQPYNNPPNSNYQPQSYSRGNNNLYRNDNSGTNSSNIQKRKLPFPYHTNQIANNTTYPQSPSTNIAELNVENSYNPPPNKRLRLEDKQTPSQAALDSLLTGTLPTTKIPLNLTKAIEKGNIINSYIGGETPIAANGFEQNVDGANSEDNSPSDSIEIVARSRLRRTMQNFGTNGEQSSMASRAHNLRSTNVSPVASPNIPKDKSLSPEKSIETGIDETNIDINDKDNIDDMDSDEIHRVNSSQYQSDNIHFDRKGQATTTSGRPVKHNPNESIKYKLSRENKTIWDLYTEWYIGLNGKPSITQLIKNYGYRRWKVHDDSHFFPTRRIIMDYIETECDRGVKFGRFTNPNQPREDIRKILVGDLEKFRINNGLTLNSLSLYFRKLSKDNIEICIFENFKTWNVKQMTEDEKNKYCKRQHFSTNQGEN</sequence>
<dbReference type="Proteomes" id="UP000000267">
    <property type="component" value="Unassembled WGS sequence"/>
</dbReference>
<dbReference type="OMA" id="TIWDLYT"/>
<dbReference type="HOGENOM" id="CLU_004933_0_0_1"/>
<name>A7TGM2_VANPO</name>
<dbReference type="GO" id="GO:0000981">
    <property type="term" value="F:DNA-binding transcription factor activity, RNA polymerase II-specific"/>
    <property type="evidence" value="ECO:0007669"/>
    <property type="project" value="TreeGrafter"/>
</dbReference>
<dbReference type="EMBL" id="DS480387">
    <property type="protein sequence ID" value="EDO18629.1"/>
    <property type="molecule type" value="Genomic_DNA"/>
</dbReference>
<dbReference type="RefSeq" id="XP_001646487.1">
    <property type="nucleotide sequence ID" value="XM_001646437.1"/>
</dbReference>
<dbReference type="KEGG" id="vpo:Kpol_1048p60"/>
<feature type="domain" description="Transcription activator GCR1-like" evidence="3">
    <location>
        <begin position="798"/>
        <end position="862"/>
    </location>
</feature>
<dbReference type="OrthoDB" id="428577at2759"/>
<protein>
    <recommendedName>
        <fullName evidence="3">Transcription activator GCR1-like domain-containing protein</fullName>
    </recommendedName>
</protein>
<dbReference type="eggNOG" id="ENOG502QTWE">
    <property type="taxonomic scope" value="Eukaryota"/>
</dbReference>
<feature type="region of interest" description="Disordered" evidence="2">
    <location>
        <begin position="711"/>
        <end position="730"/>
    </location>
</feature>
<dbReference type="Pfam" id="PF12550">
    <property type="entry name" value="GCR1_C"/>
    <property type="match status" value="1"/>
</dbReference>
<dbReference type="GO" id="GO:0000978">
    <property type="term" value="F:RNA polymerase II cis-regulatory region sequence-specific DNA binding"/>
    <property type="evidence" value="ECO:0007669"/>
    <property type="project" value="TreeGrafter"/>
</dbReference>
<dbReference type="FunCoup" id="A7TGM2">
    <property type="interactions" value="1208"/>
</dbReference>
<dbReference type="InParanoid" id="A7TGM2"/>
<evidence type="ECO:0000256" key="1">
    <source>
        <dbReference type="SAM" id="Coils"/>
    </source>
</evidence>